<dbReference type="Pfam" id="PF25133">
    <property type="entry name" value="TYW2_N_2"/>
    <property type="match status" value="1"/>
</dbReference>
<keyword evidence="4" id="KW-0808">Transferase</keyword>
<evidence type="ECO:0000259" key="10">
    <source>
        <dbReference type="PROSITE" id="PS51684"/>
    </source>
</evidence>
<evidence type="ECO:0000256" key="2">
    <source>
        <dbReference type="ARBA" id="ARBA00022490"/>
    </source>
</evidence>
<protein>
    <recommendedName>
        <fullName evidence="1">tRNA (guanine(37)-N(1))-methyltransferase</fullName>
        <ecNumber evidence="1">2.1.1.228</ecNumber>
    </recommendedName>
    <alternativeName>
        <fullName evidence="7">M1G-methyltransferase</fullName>
    </alternativeName>
    <alternativeName>
        <fullName evidence="8">tRNA [GM37] methyltransferase</fullName>
    </alternativeName>
</protein>
<feature type="domain" description="SAM-dependent methyltransferase TRM5/TYW2-type" evidence="10">
    <location>
        <begin position="87"/>
        <end position="330"/>
    </location>
</feature>
<evidence type="ECO:0000256" key="7">
    <source>
        <dbReference type="ARBA" id="ARBA00029736"/>
    </source>
</evidence>
<dbReference type="Pfam" id="PF18093">
    <property type="entry name" value="Trm5_N"/>
    <property type="match status" value="1"/>
</dbReference>
<dbReference type="SUPFAM" id="SSF53335">
    <property type="entry name" value="S-adenosyl-L-methionine-dependent methyltransferases"/>
    <property type="match status" value="1"/>
</dbReference>
<evidence type="ECO:0000256" key="8">
    <source>
        <dbReference type="ARBA" id="ARBA00033392"/>
    </source>
</evidence>
<dbReference type="AlphaFoldDB" id="E3GWQ0"/>
<comment type="catalytic activity">
    <reaction evidence="9">
        <text>guanosine(37) in tRNA + S-adenosyl-L-methionine = N(1)-methylguanosine(37) in tRNA + S-adenosyl-L-homocysteine + H(+)</text>
        <dbReference type="Rhea" id="RHEA:36899"/>
        <dbReference type="Rhea" id="RHEA-COMP:10145"/>
        <dbReference type="Rhea" id="RHEA-COMP:10147"/>
        <dbReference type="ChEBI" id="CHEBI:15378"/>
        <dbReference type="ChEBI" id="CHEBI:57856"/>
        <dbReference type="ChEBI" id="CHEBI:59789"/>
        <dbReference type="ChEBI" id="CHEBI:73542"/>
        <dbReference type="ChEBI" id="CHEBI:74269"/>
        <dbReference type="EC" id="2.1.1.228"/>
    </reaction>
</comment>
<evidence type="ECO:0000256" key="6">
    <source>
        <dbReference type="ARBA" id="ARBA00022694"/>
    </source>
</evidence>
<dbReference type="HOGENOM" id="CLU_022610_0_1_2"/>
<dbReference type="STRING" id="523846.Mfer_1183"/>
<dbReference type="Gene3D" id="3.40.50.150">
    <property type="entry name" value="Vaccinia Virus protein VP39"/>
    <property type="match status" value="1"/>
</dbReference>
<dbReference type="GO" id="GO:0052906">
    <property type="term" value="F:tRNA (guanine(37)-N1)-methyltransferase activity"/>
    <property type="evidence" value="ECO:0007669"/>
    <property type="project" value="UniProtKB-EC"/>
</dbReference>
<dbReference type="GO" id="GO:0002939">
    <property type="term" value="P:tRNA N1-guanine methylation"/>
    <property type="evidence" value="ECO:0007669"/>
    <property type="project" value="TreeGrafter"/>
</dbReference>
<evidence type="ECO:0000256" key="4">
    <source>
        <dbReference type="ARBA" id="ARBA00022679"/>
    </source>
</evidence>
<dbReference type="PROSITE" id="PS51684">
    <property type="entry name" value="SAM_MT_TRM5_TYW2"/>
    <property type="match status" value="1"/>
</dbReference>
<dbReference type="EMBL" id="CP002278">
    <property type="protein sequence ID" value="ADP77969.1"/>
    <property type="molecule type" value="Genomic_DNA"/>
</dbReference>
<keyword evidence="12" id="KW-1185">Reference proteome</keyword>
<evidence type="ECO:0000313" key="11">
    <source>
        <dbReference type="EMBL" id="ADP77969.1"/>
    </source>
</evidence>
<dbReference type="FunFam" id="3.30.300.110:FF:000001">
    <property type="entry name" value="tRNA (guanine(37)-N1)-methyltransferase"/>
    <property type="match status" value="1"/>
</dbReference>
<dbReference type="PANTHER" id="PTHR23245">
    <property type="entry name" value="TRNA METHYLTRANSFERASE"/>
    <property type="match status" value="1"/>
</dbReference>
<evidence type="ECO:0000256" key="3">
    <source>
        <dbReference type="ARBA" id="ARBA00022603"/>
    </source>
</evidence>
<dbReference type="GO" id="GO:0005737">
    <property type="term" value="C:cytoplasm"/>
    <property type="evidence" value="ECO:0007669"/>
    <property type="project" value="TreeGrafter"/>
</dbReference>
<evidence type="ECO:0000313" key="12">
    <source>
        <dbReference type="Proteomes" id="UP000002315"/>
    </source>
</evidence>
<keyword evidence="3" id="KW-0489">Methyltransferase</keyword>
<dbReference type="InterPro" id="IPR030382">
    <property type="entry name" value="MeTrfase_TRM5/TYW2"/>
</dbReference>
<dbReference type="InterPro" id="IPR029063">
    <property type="entry name" value="SAM-dependent_MTases_sf"/>
</dbReference>
<organism evidence="11 12">
    <name type="scientific">Methanothermus fervidus (strain ATCC 43054 / DSM 2088 / JCM 10308 / V24 S)</name>
    <dbReference type="NCBI Taxonomy" id="523846"/>
    <lineage>
        <taxon>Archaea</taxon>
        <taxon>Methanobacteriati</taxon>
        <taxon>Methanobacteriota</taxon>
        <taxon>Methanomada group</taxon>
        <taxon>Methanobacteria</taxon>
        <taxon>Methanobacteriales</taxon>
        <taxon>Methanothermaceae</taxon>
        <taxon>Methanothermus</taxon>
    </lineage>
</organism>
<evidence type="ECO:0000256" key="5">
    <source>
        <dbReference type="ARBA" id="ARBA00022691"/>
    </source>
</evidence>
<dbReference type="OrthoDB" id="8079at2157"/>
<proteinExistence type="predicted"/>
<dbReference type="Gene3D" id="3.30.70.2580">
    <property type="match status" value="1"/>
</dbReference>
<dbReference type="KEGG" id="mfv:Mfer_1183"/>
<dbReference type="EC" id="2.1.1.228" evidence="1"/>
<gene>
    <name evidence="11" type="ordered locus">Mfer_1183</name>
</gene>
<sequence>MFGIKVHKKDAQKVIKKLRKKSLISKDYKIKRDDNFVYIPIKKIPGNLNYEIVDIEFEKIKKEPRSFIDLLEGKLKKEEIKKIKKSFDIIGDIVIIEVPEELEKYKKLIGKAVLEFTKRKAVYMKKSKIKGIKRIRDLEHLAGEKISETIHQEYGTRIMLDVKKVYFSPRLATERERVASQVKDGEVVVDAFAGVGPFSLAIARKKKAKKIYAIDINPDAIHYLKKNIKLNKAYEIIPIQGDTRKVLEDLKIKYDRIIMNLPAKAHEFLDVALKFLKKGGVIHYYEFSKNFDTPINRIKEYASNVKILNKRKVKSKSPGVWHIAIDAKIL</sequence>
<accession>E3GWQ0</accession>
<keyword evidence="5" id="KW-0949">S-adenosyl-L-methionine</keyword>
<dbReference type="Gene3D" id="3.30.300.110">
    <property type="entry name" value="Met-10+ protein-like domains"/>
    <property type="match status" value="1"/>
</dbReference>
<evidence type="ECO:0000256" key="1">
    <source>
        <dbReference type="ARBA" id="ARBA00012807"/>
    </source>
</evidence>
<keyword evidence="6" id="KW-0819">tRNA processing</keyword>
<dbReference type="InterPro" id="IPR056744">
    <property type="entry name" value="TRM5/TYW2-like_N"/>
</dbReference>
<dbReference type="Proteomes" id="UP000002315">
    <property type="component" value="Chromosome"/>
</dbReference>
<dbReference type="CDD" id="cd02440">
    <property type="entry name" value="AdoMet_MTases"/>
    <property type="match status" value="1"/>
</dbReference>
<evidence type="ECO:0000256" key="9">
    <source>
        <dbReference type="ARBA" id="ARBA00047783"/>
    </source>
</evidence>
<dbReference type="InterPro" id="IPR040601">
    <property type="entry name" value="Trm5a/b_N"/>
</dbReference>
<name>E3GWQ0_METFV</name>
<dbReference type="PANTHER" id="PTHR23245:SF36">
    <property type="entry name" value="TRNA (GUANINE(37)-N1)-METHYLTRANSFERASE"/>
    <property type="match status" value="1"/>
</dbReference>
<dbReference type="Pfam" id="PF02475">
    <property type="entry name" value="TRM5-TYW2_MTfase"/>
    <property type="match status" value="1"/>
</dbReference>
<keyword evidence="2" id="KW-0963">Cytoplasm</keyword>
<reference evidence="11 12" key="1">
    <citation type="journal article" date="2010" name="Stand. Genomic Sci.">
        <title>Complete genome sequence of Methanothermus fervidus type strain (V24S).</title>
        <authorList>
            <person name="Anderson I."/>
            <person name="Djao O.D."/>
            <person name="Misra M."/>
            <person name="Chertkov O."/>
            <person name="Nolan M."/>
            <person name="Lucas S."/>
            <person name="Lapidus A."/>
            <person name="Del Rio T.G."/>
            <person name="Tice H."/>
            <person name="Cheng J.F."/>
            <person name="Tapia R."/>
            <person name="Han C."/>
            <person name="Goodwin L."/>
            <person name="Pitluck S."/>
            <person name="Liolios K."/>
            <person name="Ivanova N."/>
            <person name="Mavromatis K."/>
            <person name="Mikhailova N."/>
            <person name="Pati A."/>
            <person name="Brambilla E."/>
            <person name="Chen A."/>
            <person name="Palaniappan K."/>
            <person name="Land M."/>
            <person name="Hauser L."/>
            <person name="Chang Y.J."/>
            <person name="Jeffries C.D."/>
            <person name="Sikorski J."/>
            <person name="Spring S."/>
            <person name="Rohde M."/>
            <person name="Eichinger K."/>
            <person name="Huber H."/>
            <person name="Wirth R."/>
            <person name="Goker M."/>
            <person name="Detter J.C."/>
            <person name="Woyke T."/>
            <person name="Bristow J."/>
            <person name="Eisen J.A."/>
            <person name="Markowitz V."/>
            <person name="Hugenholtz P."/>
            <person name="Klenk H.P."/>
            <person name="Kyrpides N.C."/>
        </authorList>
    </citation>
    <scope>NUCLEOTIDE SEQUENCE [LARGE SCALE GENOMIC DNA]</scope>
    <source>
        <strain evidence="12">ATCC 43054 / DSM 2088 / JCM 10308 / V24 S</strain>
    </source>
</reference>
<dbReference type="InterPro" id="IPR056743">
    <property type="entry name" value="TRM5-TYW2-like_MTfase"/>
</dbReference>